<gene>
    <name evidence="2" type="ORF">PO878_17820</name>
</gene>
<feature type="compositionally biased region" description="Low complexity" evidence="1">
    <location>
        <begin position="427"/>
        <end position="441"/>
    </location>
</feature>
<dbReference type="InterPro" id="IPR050585">
    <property type="entry name" value="Xaa-Pro_dipeptidyl-ppase/CocE"/>
</dbReference>
<feature type="compositionally biased region" description="Low complexity" evidence="1">
    <location>
        <begin position="449"/>
        <end position="465"/>
    </location>
</feature>
<sequence>MTRAVRPYGSWPSPISPERLVTGAASPGEVAVDGDDVWWSEARPAEGGRTALVRRRRDGTREEVLGDRPAPDDRTWNARTALLEYGGGAWCVESGVVTFAQWDDQRLHRLVADDPDAVPTPLTPEPASPRGLRYGDLVALDRGWVLAVREAHPGEAGAPADAGEPVHQVVAVPTDGSAVDDPDRVRVLVSGPDFLASPRPGPARLAWVRWDHPRMPWDGTELCVAGLGRDDRGAPVLRDEGAVVAGGPEEAVVQPEWGPDGTLWFCSDARDGWWNLHRIADAGGAGPDAAPEVVAPVDAEVGGARWVAGMRWFAPLADGRLLVTVTGHGATGVGLVTPGPPGTGSESPLARLALELAGAPVTLVSHLAAGPGPTQAWSWPAPDGPRPRRCCSTCRRGPPPPPPTGAGAGGPCPPSAPSTWPPPAGPAPSARRATSGSGPTTSPCPSPSPSRARAAAPPTASSTGRPAPPRWRPTANGRPCW</sequence>
<feature type="compositionally biased region" description="Pro residues" evidence="1">
    <location>
        <begin position="411"/>
        <end position="426"/>
    </location>
</feature>
<feature type="region of interest" description="Disordered" evidence="1">
    <location>
        <begin position="1"/>
        <end position="20"/>
    </location>
</feature>
<dbReference type="KEGG" id="ima:PO878_17820"/>
<proteinExistence type="predicted"/>
<organism evidence="2 3">
    <name type="scientific">Iamia majanohamensis</name>
    <dbReference type="NCBI Taxonomy" id="467976"/>
    <lineage>
        <taxon>Bacteria</taxon>
        <taxon>Bacillati</taxon>
        <taxon>Actinomycetota</taxon>
        <taxon>Acidimicrobiia</taxon>
        <taxon>Acidimicrobiales</taxon>
        <taxon>Iamiaceae</taxon>
        <taxon>Iamia</taxon>
    </lineage>
</organism>
<dbReference type="AlphaFoldDB" id="A0AAE9Y8N1"/>
<dbReference type="PANTHER" id="PTHR43056">
    <property type="entry name" value="PEPTIDASE S9 PROLYL OLIGOPEPTIDASE"/>
    <property type="match status" value="1"/>
</dbReference>
<evidence type="ECO:0000313" key="3">
    <source>
        <dbReference type="Proteomes" id="UP001216390"/>
    </source>
</evidence>
<evidence type="ECO:0000313" key="2">
    <source>
        <dbReference type="EMBL" id="WCO66359.1"/>
    </source>
</evidence>
<name>A0AAE9Y8N1_9ACTN</name>
<evidence type="ECO:0000256" key="1">
    <source>
        <dbReference type="SAM" id="MobiDB-lite"/>
    </source>
</evidence>
<dbReference type="RefSeq" id="WP_272735882.1">
    <property type="nucleotide sequence ID" value="NZ_CP116942.1"/>
</dbReference>
<dbReference type="Proteomes" id="UP001216390">
    <property type="component" value="Chromosome"/>
</dbReference>
<keyword evidence="3" id="KW-1185">Reference proteome</keyword>
<reference evidence="2" key="1">
    <citation type="submission" date="2023-01" db="EMBL/GenBank/DDBJ databases">
        <title>The diversity of Class Acidimicrobiia in South China Sea sediment environments and the proposal of Iamia marina sp. nov., a novel species of the genus Iamia.</title>
        <authorList>
            <person name="He Y."/>
            <person name="Tian X."/>
        </authorList>
    </citation>
    <scope>NUCLEOTIDE SEQUENCE</scope>
    <source>
        <strain evidence="2">DSM 19957</strain>
    </source>
</reference>
<dbReference type="SUPFAM" id="SSF82171">
    <property type="entry name" value="DPP6 N-terminal domain-like"/>
    <property type="match status" value="1"/>
</dbReference>
<feature type="region of interest" description="Disordered" evidence="1">
    <location>
        <begin position="401"/>
        <end position="481"/>
    </location>
</feature>
<accession>A0AAE9Y8N1</accession>
<dbReference type="EMBL" id="CP116942">
    <property type="protein sequence ID" value="WCO66359.1"/>
    <property type="molecule type" value="Genomic_DNA"/>
</dbReference>
<dbReference type="PANTHER" id="PTHR43056:SF5">
    <property type="entry name" value="PEPTIDASE S9 PROLYL OLIGOPEPTIDASE CATALYTIC DOMAIN-CONTAINING PROTEIN"/>
    <property type="match status" value="1"/>
</dbReference>
<protein>
    <submittedName>
        <fullName evidence="2">Uncharacterized protein</fullName>
    </submittedName>
</protein>